<keyword evidence="4" id="KW-0238">DNA-binding</keyword>
<feature type="coiled-coil region" evidence="7">
    <location>
        <begin position="249"/>
        <end position="317"/>
    </location>
</feature>
<evidence type="ECO:0000256" key="4">
    <source>
        <dbReference type="ARBA" id="ARBA00023125"/>
    </source>
</evidence>
<feature type="compositionally biased region" description="Low complexity" evidence="8">
    <location>
        <begin position="41"/>
        <end position="52"/>
    </location>
</feature>
<dbReference type="EMBL" id="KZ821267">
    <property type="protein sequence ID" value="PYH41218.1"/>
    <property type="molecule type" value="Genomic_DNA"/>
</dbReference>
<keyword evidence="6" id="KW-0539">Nucleus</keyword>
<dbReference type="PROSITE" id="PS50217">
    <property type="entry name" value="BZIP"/>
    <property type="match status" value="1"/>
</dbReference>
<comment type="subcellular location">
    <subcellularLocation>
        <location evidence="1">Nucleus</location>
    </subcellularLocation>
</comment>
<keyword evidence="7" id="KW-0175">Coiled coil</keyword>
<dbReference type="PANTHER" id="PTHR47416">
    <property type="entry name" value="BASIC-LEUCINE ZIPPER TRANSCRIPTION FACTOR F-RELATED"/>
    <property type="match status" value="1"/>
</dbReference>
<dbReference type="OrthoDB" id="644067at2759"/>
<evidence type="ECO:0000256" key="2">
    <source>
        <dbReference type="ARBA" id="ARBA00007163"/>
    </source>
</evidence>
<evidence type="ECO:0000256" key="1">
    <source>
        <dbReference type="ARBA" id="ARBA00004123"/>
    </source>
</evidence>
<evidence type="ECO:0000313" key="11">
    <source>
        <dbReference type="Proteomes" id="UP000248349"/>
    </source>
</evidence>
<proteinExistence type="inferred from homology"/>
<name>A0A318ZLU1_9EURO</name>
<protein>
    <recommendedName>
        <fullName evidence="9">BZIP domain-containing protein</fullName>
    </recommendedName>
</protein>
<dbReference type="GeneID" id="37072110"/>
<dbReference type="RefSeq" id="XP_025427200.1">
    <property type="nucleotide sequence ID" value="XM_025570882.1"/>
</dbReference>
<evidence type="ECO:0000256" key="5">
    <source>
        <dbReference type="ARBA" id="ARBA00023163"/>
    </source>
</evidence>
<dbReference type="Pfam" id="PF00170">
    <property type="entry name" value="bZIP_1"/>
    <property type="match status" value="1"/>
</dbReference>
<feature type="region of interest" description="Disordered" evidence="8">
    <location>
        <begin position="1"/>
        <end position="64"/>
    </location>
</feature>
<evidence type="ECO:0000256" key="8">
    <source>
        <dbReference type="SAM" id="MobiDB-lite"/>
    </source>
</evidence>
<keyword evidence="11" id="KW-1185">Reference proteome</keyword>
<reference evidence="10 11" key="1">
    <citation type="submission" date="2016-12" db="EMBL/GenBank/DDBJ databases">
        <title>The genomes of Aspergillus section Nigri reveals drivers in fungal speciation.</title>
        <authorList>
            <consortium name="DOE Joint Genome Institute"/>
            <person name="Vesth T.C."/>
            <person name="Nybo J."/>
            <person name="Theobald S."/>
            <person name="Brandl J."/>
            <person name="Frisvad J.C."/>
            <person name="Nielsen K.F."/>
            <person name="Lyhne E.K."/>
            <person name="Kogle M.E."/>
            <person name="Kuo A."/>
            <person name="Riley R."/>
            <person name="Clum A."/>
            <person name="Nolan M."/>
            <person name="Lipzen A."/>
            <person name="Salamov A."/>
            <person name="Henrissat B."/>
            <person name="Wiebenga A."/>
            <person name="De Vries R.P."/>
            <person name="Grigoriev I.V."/>
            <person name="Mortensen U.H."/>
            <person name="Andersen M.R."/>
            <person name="Baker S.E."/>
        </authorList>
    </citation>
    <scope>NUCLEOTIDE SEQUENCE [LARGE SCALE GENOMIC DNA]</scope>
    <source>
        <strain evidence="10 11">JOP 1030-1</strain>
    </source>
</reference>
<dbReference type="PANTHER" id="PTHR47416:SF8">
    <property type="entry name" value="BASIC-LEUCINE ZIPPER TRANSCRIPTION FACTOR E-RELATED"/>
    <property type="match status" value="1"/>
</dbReference>
<dbReference type="GO" id="GO:0003677">
    <property type="term" value="F:DNA binding"/>
    <property type="evidence" value="ECO:0007669"/>
    <property type="project" value="UniProtKB-KW"/>
</dbReference>
<dbReference type="InterPro" id="IPR004827">
    <property type="entry name" value="bZIP"/>
</dbReference>
<evidence type="ECO:0000313" key="10">
    <source>
        <dbReference type="EMBL" id="PYH41218.1"/>
    </source>
</evidence>
<dbReference type="CDD" id="cd14686">
    <property type="entry name" value="bZIP"/>
    <property type="match status" value="1"/>
</dbReference>
<dbReference type="GO" id="GO:0003700">
    <property type="term" value="F:DNA-binding transcription factor activity"/>
    <property type="evidence" value="ECO:0007669"/>
    <property type="project" value="InterPro"/>
</dbReference>
<dbReference type="GO" id="GO:0005634">
    <property type="term" value="C:nucleus"/>
    <property type="evidence" value="ECO:0007669"/>
    <property type="project" value="UniProtKB-SubCell"/>
</dbReference>
<sequence>MARYSQPSSFDFYQQSPTTLDAKPAFSEEDEMSVLDDKILDSTSPDMSSSSTADHRRPSYDHAPDAYTHRDSVWSDFSHSVSSNQSRHNSQVGHPFFESAPHPFMRVDGAHPSAAYAHQPSWSLSKDSGACTPTAMYEQFPSELDHSASAPFAGGAVGPVNTINIPSMSYRPGMAFAHPAAVAMSPQSSQGWMPAATDMAEAVARPTKSPTYRNSSPLSMRRDGIRKKNARFEIPAERTLSNIDQLISQSTNEDEIKELKQQKRLLRNRQAALDSRQRKKLHTEKLEEEKKQFTQIISDLEEELQNMRLREAELLREKSEWMAAQQEITQYINTMHMEKDELIRVHTLETADLRKKNNILKETVEKLERPARISAPSNLPSEFSDFENLTMDSSPWEDFTMVNSLSLDAEAVAAPSAQSSAMVVASHEKDKAGHGDHPFSWNAFYMCLLFGAFIASNGSSLSPRSMPQLSEEYRAESANVLKAVLSSSPPELAQPMGQAPVASSAGAVMPSTISSAQLAQMTGNAASNLDELHHTLVMPTKQQEQEQAFALNADQYNSLTTFDDAGVDYKQQPSNLQQALAAMRGSVYGKLSAKATSDVYSRSLLWDRVPEKVIRDFRRMVQECGVSPVKEEDASFGH</sequence>
<accession>A0A318ZLU1</accession>
<dbReference type="InterPro" id="IPR046347">
    <property type="entry name" value="bZIP_sf"/>
</dbReference>
<evidence type="ECO:0000256" key="6">
    <source>
        <dbReference type="ARBA" id="ARBA00023242"/>
    </source>
</evidence>
<feature type="domain" description="BZIP" evidence="9">
    <location>
        <begin position="258"/>
        <end position="308"/>
    </location>
</feature>
<dbReference type="AlphaFoldDB" id="A0A318ZLU1"/>
<organism evidence="10 11">
    <name type="scientific">Aspergillus saccharolyticus JOP 1030-1</name>
    <dbReference type="NCBI Taxonomy" id="1450539"/>
    <lineage>
        <taxon>Eukaryota</taxon>
        <taxon>Fungi</taxon>
        <taxon>Dikarya</taxon>
        <taxon>Ascomycota</taxon>
        <taxon>Pezizomycotina</taxon>
        <taxon>Eurotiomycetes</taxon>
        <taxon>Eurotiomycetidae</taxon>
        <taxon>Eurotiales</taxon>
        <taxon>Aspergillaceae</taxon>
        <taxon>Aspergillus</taxon>
        <taxon>Aspergillus subgen. Circumdati</taxon>
    </lineage>
</organism>
<dbReference type="SMART" id="SM00338">
    <property type="entry name" value="BRLZ"/>
    <property type="match status" value="1"/>
</dbReference>
<feature type="compositionally biased region" description="Basic and acidic residues" evidence="8">
    <location>
        <begin position="53"/>
        <end position="64"/>
    </location>
</feature>
<evidence type="ECO:0000256" key="7">
    <source>
        <dbReference type="SAM" id="Coils"/>
    </source>
</evidence>
<dbReference type="SUPFAM" id="SSF57959">
    <property type="entry name" value="Leucine zipper domain"/>
    <property type="match status" value="1"/>
</dbReference>
<evidence type="ECO:0000259" key="9">
    <source>
        <dbReference type="PROSITE" id="PS50217"/>
    </source>
</evidence>
<gene>
    <name evidence="10" type="ORF">BP01DRAFT_182678</name>
</gene>
<keyword evidence="5" id="KW-0804">Transcription</keyword>
<comment type="similarity">
    <text evidence="2">Belongs to the bZIP family.</text>
</comment>
<dbReference type="Gene3D" id="1.20.5.170">
    <property type="match status" value="1"/>
</dbReference>
<keyword evidence="3" id="KW-0805">Transcription regulation</keyword>
<dbReference type="STRING" id="1450539.A0A318ZLU1"/>
<feature type="compositionally biased region" description="Polar residues" evidence="8">
    <location>
        <begin position="1"/>
        <end position="19"/>
    </location>
</feature>
<evidence type="ECO:0000256" key="3">
    <source>
        <dbReference type="ARBA" id="ARBA00023015"/>
    </source>
</evidence>
<dbReference type="Proteomes" id="UP000248349">
    <property type="component" value="Unassembled WGS sequence"/>
</dbReference>